<evidence type="ECO:0000259" key="2">
    <source>
        <dbReference type="Pfam" id="PF01965"/>
    </source>
</evidence>
<dbReference type="STRING" id="196164.gene:10740836"/>
<dbReference type="EMBL" id="BA000035">
    <property type="protein sequence ID" value="BAC17248.1"/>
    <property type="molecule type" value="Genomic_DNA"/>
</dbReference>
<name>Q8FSF5_COREF</name>
<dbReference type="CDD" id="cd03134">
    <property type="entry name" value="GATase1_PfpI_like"/>
    <property type="match status" value="1"/>
</dbReference>
<proteinExistence type="inferred from homology"/>
<dbReference type="SUPFAM" id="SSF52317">
    <property type="entry name" value="Class I glutamine amidotransferase-like"/>
    <property type="match status" value="1"/>
</dbReference>
<organism evidence="3 4">
    <name type="scientific">Corynebacterium efficiens (strain DSM 44549 / YS-314 / AJ 12310 / JCM 11189 / NBRC 100395)</name>
    <dbReference type="NCBI Taxonomy" id="196164"/>
    <lineage>
        <taxon>Bacteria</taxon>
        <taxon>Bacillati</taxon>
        <taxon>Actinomycetota</taxon>
        <taxon>Actinomycetes</taxon>
        <taxon>Mycobacteriales</taxon>
        <taxon>Corynebacteriaceae</taxon>
        <taxon>Corynebacterium</taxon>
    </lineage>
</organism>
<dbReference type="KEGG" id="cef:CE0438"/>
<dbReference type="AlphaFoldDB" id="Q8FSF5"/>
<dbReference type="PANTHER" id="PTHR42733:SF12">
    <property type="entry name" value="PROTEINASE"/>
    <property type="match status" value="1"/>
</dbReference>
<sequence>MPKEKYMSKKILVVSTDFGTEKDELVVPVDKLRELGHEVTVVTPNGKPVQTVVGDKDWDLEFPVDGDLASHLNNDYDVLLLPGGTVNADNARLDDDVLAVLKKQAGAGRTVAAICHAPWTLIDAGLARDKNLTSYISVRIDLENAGANWHDVPVQVCDTAGWKLITSRNPGDLAPFIEAIDQA</sequence>
<dbReference type="InterPro" id="IPR029062">
    <property type="entry name" value="Class_I_gatase-like"/>
</dbReference>
<evidence type="ECO:0000313" key="3">
    <source>
        <dbReference type="EMBL" id="BAC17248.1"/>
    </source>
</evidence>
<reference evidence="3 4" key="1">
    <citation type="journal article" date="2003" name="Genome Res.">
        <title>Comparative complete genome sequence analysis of the amino acid replacements responsible for the thermostability of Corynebacterium efficiens.</title>
        <authorList>
            <person name="Nishio Y."/>
            <person name="Nakamura Y."/>
            <person name="Kawarabayasi Y."/>
            <person name="Usuda Y."/>
            <person name="Kimura E."/>
            <person name="Sugimoto S."/>
            <person name="Matsui K."/>
            <person name="Yamagishi A."/>
            <person name="Kikuchi H."/>
            <person name="Ikeo K."/>
            <person name="Gojobori T."/>
        </authorList>
    </citation>
    <scope>NUCLEOTIDE SEQUENCE [LARGE SCALE GENOMIC DNA]</scope>
    <source>
        <strain evidence="4">DSM 44549 / YS-314 / AJ 12310 / JCM 11189 / NBRC 100395</strain>
    </source>
</reference>
<dbReference type="eggNOG" id="COG0693">
    <property type="taxonomic scope" value="Bacteria"/>
</dbReference>
<dbReference type="Pfam" id="PF01965">
    <property type="entry name" value="DJ-1_PfpI"/>
    <property type="match status" value="1"/>
</dbReference>
<dbReference type="Proteomes" id="UP000001409">
    <property type="component" value="Chromosome"/>
</dbReference>
<dbReference type="MEROPS" id="C56.001"/>
<dbReference type="PROSITE" id="PS51276">
    <property type="entry name" value="PEPTIDASE_C56_PFPI"/>
    <property type="match status" value="1"/>
</dbReference>
<dbReference type="PANTHER" id="PTHR42733">
    <property type="entry name" value="DJ-1 PROTEIN"/>
    <property type="match status" value="1"/>
</dbReference>
<accession>Q8FSF5</accession>
<evidence type="ECO:0000256" key="1">
    <source>
        <dbReference type="ARBA" id="ARBA00008542"/>
    </source>
</evidence>
<keyword evidence="4" id="KW-1185">Reference proteome</keyword>
<evidence type="ECO:0000313" key="4">
    <source>
        <dbReference type="Proteomes" id="UP000001409"/>
    </source>
</evidence>
<protein>
    <recommendedName>
        <fullName evidence="2">DJ-1/PfpI domain-containing protein</fullName>
    </recommendedName>
</protein>
<dbReference type="HOGENOM" id="CLU_000445_44_4_11"/>
<dbReference type="InterPro" id="IPR006286">
    <property type="entry name" value="C56_PfpI-like"/>
</dbReference>
<feature type="domain" description="DJ-1/PfpI" evidence="2">
    <location>
        <begin position="9"/>
        <end position="180"/>
    </location>
</feature>
<comment type="similarity">
    <text evidence="1">Belongs to the peptidase C56 family.</text>
</comment>
<dbReference type="InterPro" id="IPR002818">
    <property type="entry name" value="DJ-1/PfpI"/>
</dbReference>
<dbReference type="Gene3D" id="3.40.50.880">
    <property type="match status" value="1"/>
</dbReference>